<dbReference type="PANTHER" id="PTHR31346">
    <property type="entry name" value="MULTIPLE ORGANELLAR RNA EDITING FACTOR 2, CHLOROPLASTIC-RELATED-RELATED"/>
    <property type="match status" value="1"/>
</dbReference>
<keyword evidence="1" id="KW-0507">mRNA processing</keyword>
<evidence type="ECO:0000256" key="1">
    <source>
        <dbReference type="ARBA" id="ARBA00022664"/>
    </source>
</evidence>
<dbReference type="InParanoid" id="A0A2P5EPM2"/>
<sequence>MRQSYLGLRRTLSGISSLRRSSISAAASLPLQRSIISVEAEQQQQQPWSLLRQSRQFRWSPLSLFSAHAGGSDEIHLGEGCDEIHLEEGRDEIHLEEGRDEIHLEGCDYNHWLIDMHFPKNKKLTLAEMVCAFEETCARGLNISVEEAKKRIYACSTTTYTGFQVVMTEEESENFNGLPGVHLVLPDAYIDPKNKEYGGDKYIDGAIVPRLTPIQYRRLTGKDCDSKLVSGPTKTRSARMNTAKSAG</sequence>
<dbReference type="PANTHER" id="PTHR31346:SF5">
    <property type="entry name" value="MULTIPLE ORGANELLAR RNA EDITING FACTOR 1, MITOCHONDRIAL"/>
    <property type="match status" value="1"/>
</dbReference>
<feature type="region of interest" description="Disordered" evidence="3">
    <location>
        <begin position="227"/>
        <end position="247"/>
    </location>
</feature>
<gene>
    <name evidence="5" type="ORF">TorRG33x02_166400</name>
</gene>
<evidence type="ECO:0000256" key="2">
    <source>
        <dbReference type="ARBA" id="ARBA00022946"/>
    </source>
</evidence>
<dbReference type="GO" id="GO:0006397">
    <property type="term" value="P:mRNA processing"/>
    <property type="evidence" value="ECO:0007669"/>
    <property type="project" value="UniProtKB-KW"/>
</dbReference>
<dbReference type="GO" id="GO:0080156">
    <property type="term" value="P:mitochondrial mRNA modification"/>
    <property type="evidence" value="ECO:0007669"/>
    <property type="project" value="TreeGrafter"/>
</dbReference>
<dbReference type="InterPro" id="IPR054059">
    <property type="entry name" value="MORF/ORRM1/DAG-like_MORF"/>
</dbReference>
<organism evidence="5 6">
    <name type="scientific">Trema orientale</name>
    <name type="common">Charcoal tree</name>
    <name type="synonym">Celtis orientalis</name>
    <dbReference type="NCBI Taxonomy" id="63057"/>
    <lineage>
        <taxon>Eukaryota</taxon>
        <taxon>Viridiplantae</taxon>
        <taxon>Streptophyta</taxon>
        <taxon>Embryophyta</taxon>
        <taxon>Tracheophyta</taxon>
        <taxon>Spermatophyta</taxon>
        <taxon>Magnoliopsida</taxon>
        <taxon>eudicotyledons</taxon>
        <taxon>Gunneridae</taxon>
        <taxon>Pentapetalae</taxon>
        <taxon>rosids</taxon>
        <taxon>fabids</taxon>
        <taxon>Rosales</taxon>
        <taxon>Cannabaceae</taxon>
        <taxon>Trema</taxon>
    </lineage>
</organism>
<evidence type="ECO:0000259" key="4">
    <source>
        <dbReference type="Pfam" id="PF21864"/>
    </source>
</evidence>
<dbReference type="STRING" id="63057.A0A2P5EPM2"/>
<evidence type="ECO:0000313" key="6">
    <source>
        <dbReference type="Proteomes" id="UP000237000"/>
    </source>
</evidence>
<evidence type="ECO:0000313" key="5">
    <source>
        <dbReference type="EMBL" id="PON87462.1"/>
    </source>
</evidence>
<feature type="compositionally biased region" description="Polar residues" evidence="3">
    <location>
        <begin position="232"/>
        <end position="247"/>
    </location>
</feature>
<keyword evidence="2" id="KW-0809">Transit peptide</keyword>
<dbReference type="GO" id="GO:0016554">
    <property type="term" value="P:cytidine to uridine editing"/>
    <property type="evidence" value="ECO:0007669"/>
    <property type="project" value="InterPro"/>
</dbReference>
<reference evidence="6" key="1">
    <citation type="submission" date="2016-06" db="EMBL/GenBank/DDBJ databases">
        <title>Parallel loss of symbiosis genes in relatives of nitrogen-fixing non-legume Parasponia.</title>
        <authorList>
            <person name="Van Velzen R."/>
            <person name="Holmer R."/>
            <person name="Bu F."/>
            <person name="Rutten L."/>
            <person name="Van Zeijl A."/>
            <person name="Liu W."/>
            <person name="Santuari L."/>
            <person name="Cao Q."/>
            <person name="Sharma T."/>
            <person name="Shen D."/>
            <person name="Roswanjaya Y."/>
            <person name="Wardhani T."/>
            <person name="Kalhor M.S."/>
            <person name="Jansen J."/>
            <person name="Van den Hoogen J."/>
            <person name="Gungor B."/>
            <person name="Hartog M."/>
            <person name="Hontelez J."/>
            <person name="Verver J."/>
            <person name="Yang W.-C."/>
            <person name="Schijlen E."/>
            <person name="Repin R."/>
            <person name="Schilthuizen M."/>
            <person name="Schranz E."/>
            <person name="Heidstra R."/>
            <person name="Miyata K."/>
            <person name="Fedorova E."/>
            <person name="Kohlen W."/>
            <person name="Bisseling T."/>
            <person name="Smit S."/>
            <person name="Geurts R."/>
        </authorList>
    </citation>
    <scope>NUCLEOTIDE SEQUENCE [LARGE SCALE GENOMIC DNA]</scope>
    <source>
        <strain evidence="6">cv. RG33-2</strain>
    </source>
</reference>
<dbReference type="Pfam" id="PF21864">
    <property type="entry name" value="MORF_dom"/>
    <property type="match status" value="1"/>
</dbReference>
<proteinExistence type="predicted"/>
<keyword evidence="6" id="KW-1185">Reference proteome</keyword>
<dbReference type="InterPro" id="IPR039206">
    <property type="entry name" value="MORF/ORRM1/DAG-like"/>
</dbReference>
<protein>
    <recommendedName>
        <fullName evidence="4">MORF/ORRM1/DAG-like MORF domain-containing protein</fullName>
    </recommendedName>
</protein>
<accession>A0A2P5EPM2</accession>
<comment type="caution">
    <text evidence="5">The sequence shown here is derived from an EMBL/GenBank/DDBJ whole genome shotgun (WGS) entry which is preliminary data.</text>
</comment>
<evidence type="ECO:0000256" key="3">
    <source>
        <dbReference type="SAM" id="MobiDB-lite"/>
    </source>
</evidence>
<dbReference type="GO" id="GO:0005739">
    <property type="term" value="C:mitochondrion"/>
    <property type="evidence" value="ECO:0007669"/>
    <property type="project" value="TreeGrafter"/>
</dbReference>
<feature type="domain" description="MORF/ORRM1/DAG-like MORF" evidence="4">
    <location>
        <begin position="109"/>
        <end position="202"/>
    </location>
</feature>
<dbReference type="OrthoDB" id="1706674at2759"/>
<dbReference type="Proteomes" id="UP000237000">
    <property type="component" value="Unassembled WGS sequence"/>
</dbReference>
<dbReference type="EMBL" id="JXTC01000116">
    <property type="protein sequence ID" value="PON87462.1"/>
    <property type="molecule type" value="Genomic_DNA"/>
</dbReference>
<name>A0A2P5EPM2_TREOI</name>
<dbReference type="AlphaFoldDB" id="A0A2P5EPM2"/>